<proteinExistence type="predicted"/>
<feature type="non-terminal residue" evidence="1">
    <location>
        <position position="192"/>
    </location>
</feature>
<accession>A0A0F9FQ13</accession>
<evidence type="ECO:0000313" key="1">
    <source>
        <dbReference type="EMBL" id="KKL53157.1"/>
    </source>
</evidence>
<gene>
    <name evidence="1" type="ORF">LCGC14_2278270</name>
</gene>
<dbReference type="EMBL" id="LAZR01031640">
    <property type="protein sequence ID" value="KKL53157.1"/>
    <property type="molecule type" value="Genomic_DNA"/>
</dbReference>
<name>A0A0F9FQ13_9ZZZZ</name>
<reference evidence="1" key="1">
    <citation type="journal article" date="2015" name="Nature">
        <title>Complex archaea that bridge the gap between prokaryotes and eukaryotes.</title>
        <authorList>
            <person name="Spang A."/>
            <person name="Saw J.H."/>
            <person name="Jorgensen S.L."/>
            <person name="Zaremba-Niedzwiedzka K."/>
            <person name="Martijn J."/>
            <person name="Lind A.E."/>
            <person name="van Eijk R."/>
            <person name="Schleper C."/>
            <person name="Guy L."/>
            <person name="Ettema T.J."/>
        </authorList>
    </citation>
    <scope>NUCLEOTIDE SEQUENCE</scope>
</reference>
<dbReference type="AlphaFoldDB" id="A0A0F9FQ13"/>
<protein>
    <submittedName>
        <fullName evidence="1">Uncharacterized protein</fullName>
    </submittedName>
</protein>
<comment type="caution">
    <text evidence="1">The sequence shown here is derived from an EMBL/GenBank/DDBJ whole genome shotgun (WGS) entry which is preliminary data.</text>
</comment>
<sequence length="192" mass="21223">MPNLYASLLAFRRRHVGGQPLEIDDEGEVLRVLEAIARAVDDFCERRFYVETATRVYNGNGRDRLRIPPLISASSVKLDEDTDGTFELTLTEDTDFWLRREGHQDPRATPSTIIILNPYQGSRTAFLNRPELIEIVGEWGWSNDTETLGGGVTATLADATATKMTTTKAGNPPLGPGDTVLVESERLFIEGG</sequence>
<organism evidence="1">
    <name type="scientific">marine sediment metagenome</name>
    <dbReference type="NCBI Taxonomy" id="412755"/>
    <lineage>
        <taxon>unclassified sequences</taxon>
        <taxon>metagenomes</taxon>
        <taxon>ecological metagenomes</taxon>
    </lineage>
</organism>